<gene>
    <name evidence="1" type="ORF">PrebiDRAFT_2220</name>
</gene>
<organism evidence="1 2">
    <name type="scientific">Prevotella bivia DSM 20514</name>
    <dbReference type="NCBI Taxonomy" id="868129"/>
    <lineage>
        <taxon>Bacteria</taxon>
        <taxon>Pseudomonadati</taxon>
        <taxon>Bacteroidota</taxon>
        <taxon>Bacteroidia</taxon>
        <taxon>Bacteroidales</taxon>
        <taxon>Prevotellaceae</taxon>
        <taxon>Prevotella</taxon>
    </lineage>
</organism>
<sequence length="34" mass="4032">MKEKLMKLEIVKKMINYLTNTIRAYNEGRVNSMA</sequence>
<dbReference type="Proteomes" id="UP000002786">
    <property type="component" value="Unassembled WGS sequence"/>
</dbReference>
<dbReference type="HOGENOM" id="CLU_220775_0_0_10"/>
<keyword evidence="2" id="KW-1185">Reference proteome</keyword>
<proteinExistence type="predicted"/>
<evidence type="ECO:0000313" key="2">
    <source>
        <dbReference type="Proteomes" id="UP000002786"/>
    </source>
</evidence>
<protein>
    <submittedName>
        <fullName evidence="1">Uncharacterized protein</fullName>
    </submittedName>
</protein>
<reference evidence="1 2" key="1">
    <citation type="submission" date="2012-02" db="EMBL/GenBank/DDBJ databases">
        <title>Improved High-Quality Draft genome of Prevotella bivia DSM 20514.</title>
        <authorList>
            <consortium name="US DOE Joint Genome Institute (JGI-PGF)"/>
            <person name="Lucas S."/>
            <person name="Copeland A."/>
            <person name="Lapidus A."/>
            <person name="Bruce D."/>
            <person name="Goodwin L."/>
            <person name="Pitluck S."/>
            <person name="Peters L."/>
            <person name="Mikhailova N."/>
            <person name="Munk A.C.C."/>
            <person name="Kyrpides N."/>
            <person name="Mavromatis K."/>
            <person name="Detter J.C."/>
            <person name="Han C."/>
            <person name="Land M."/>
            <person name="Hauser L."/>
            <person name="Markowitz V."/>
            <person name="Cheng J.-F."/>
            <person name="Hugenholtz P."/>
            <person name="Woyke T."/>
            <person name="Wu D."/>
            <person name="Gronow S."/>
            <person name="Wellnitz S."/>
            <person name="Brambilla E."/>
            <person name="Klenk H.-P."/>
            <person name="Eisen J.A."/>
        </authorList>
    </citation>
    <scope>NUCLEOTIDE SEQUENCE [LARGE SCALE GENOMIC DNA]</scope>
    <source>
        <strain evidence="1 2">DSM 20514</strain>
    </source>
</reference>
<dbReference type="AlphaFoldDB" id="I4ZCC8"/>
<evidence type="ECO:0000313" key="1">
    <source>
        <dbReference type="EMBL" id="EIM33870.1"/>
    </source>
</evidence>
<dbReference type="EMBL" id="JH660658">
    <property type="protein sequence ID" value="EIM33870.1"/>
    <property type="molecule type" value="Genomic_DNA"/>
</dbReference>
<accession>I4ZCC8</accession>
<name>I4ZCC8_9BACT</name>